<proteinExistence type="predicted"/>
<accession>A0ACC3SMD8</accession>
<organism evidence="1 2">
    <name type="scientific">Zalaria obscura</name>
    <dbReference type="NCBI Taxonomy" id="2024903"/>
    <lineage>
        <taxon>Eukaryota</taxon>
        <taxon>Fungi</taxon>
        <taxon>Dikarya</taxon>
        <taxon>Ascomycota</taxon>
        <taxon>Pezizomycotina</taxon>
        <taxon>Dothideomycetes</taxon>
        <taxon>Dothideomycetidae</taxon>
        <taxon>Dothideales</taxon>
        <taxon>Zalariaceae</taxon>
        <taxon>Zalaria</taxon>
    </lineage>
</organism>
<dbReference type="Proteomes" id="UP001320706">
    <property type="component" value="Unassembled WGS sequence"/>
</dbReference>
<name>A0ACC3SMD8_9PEZI</name>
<comment type="caution">
    <text evidence="1">The sequence shown here is derived from an EMBL/GenBank/DDBJ whole genome shotgun (WGS) entry which is preliminary data.</text>
</comment>
<dbReference type="EMBL" id="JAMKPW020000004">
    <property type="protein sequence ID" value="KAK8219401.1"/>
    <property type="molecule type" value="Genomic_DNA"/>
</dbReference>
<reference evidence="1" key="1">
    <citation type="submission" date="2024-02" db="EMBL/GenBank/DDBJ databases">
        <title>Metagenome Assembled Genome of Zalaria obscura JY119.</title>
        <authorList>
            <person name="Vighnesh L."/>
            <person name="Jagadeeshwari U."/>
            <person name="Venkata Ramana C."/>
            <person name="Sasikala C."/>
        </authorList>
    </citation>
    <scope>NUCLEOTIDE SEQUENCE</scope>
    <source>
        <strain evidence="1">JY119</strain>
    </source>
</reference>
<sequence length="399" mass="41051">MAKAFRKFGWQFTVGANQNAATGTAATNTTGHHHHHHHHHHNTTAAASVSANSNADTSTFASAAAAASARSGDDTSEVAATAADNGAEYLAPVTIGGQQLNLDFDTGSADLWVFSDKLPSSETSGHTVFSSAKSSSFKQLNGATFNIAYGDGSGAAGIVGTDTVKIGDATVTTQAVELATAVSSSFVSDADSDGLVGLGFSNINSVQPTSQKTWFDNIMNDLEQPLFTADLSVKGASTYEFGTIDTSKYTGELSTVAIDSSNGYWEFQSNTYSIGGQTYKSTSSSPAIADTGTSLVLVDPHVVAAYYAQISGAQNDDSVGGYVYPCNADIPAFGMGIGDFMAMVPSASVTFAEVDSSTCFGGIQSNGGSGLQIYGDVMFENNFVVFNGGNVSLSIAAKA</sequence>
<protein>
    <submittedName>
        <fullName evidence="1">Uncharacterized protein</fullName>
    </submittedName>
</protein>
<evidence type="ECO:0000313" key="2">
    <source>
        <dbReference type="Proteomes" id="UP001320706"/>
    </source>
</evidence>
<keyword evidence="2" id="KW-1185">Reference proteome</keyword>
<gene>
    <name evidence="1" type="ORF">M8818_001138</name>
</gene>
<evidence type="ECO:0000313" key="1">
    <source>
        <dbReference type="EMBL" id="KAK8219401.1"/>
    </source>
</evidence>